<keyword evidence="4 8" id="KW-0831">Ubiquinone biosynthesis</keyword>
<evidence type="ECO:0000313" key="11">
    <source>
        <dbReference type="Proteomes" id="UP001212411"/>
    </source>
</evidence>
<dbReference type="InterPro" id="IPR013718">
    <property type="entry name" value="COQ9_C"/>
</dbReference>
<reference evidence="10 11" key="1">
    <citation type="journal article" date="2023" name="G3 (Bethesda)">
        <title>A high-quality reference genome for the fission yeast Schizosaccharomyces osmophilus.</title>
        <authorList>
            <person name="Jia G.S."/>
            <person name="Zhang W.C."/>
            <person name="Liang Y."/>
            <person name="Liu X.H."/>
            <person name="Rhind N."/>
            <person name="Pidoux A."/>
            <person name="Brysch-Herzberg M."/>
            <person name="Du L.L."/>
        </authorList>
    </citation>
    <scope>NUCLEOTIDE SEQUENCE [LARGE SCALE GENOMIC DNA]</scope>
    <source>
        <strain evidence="10 11">CBS 15793</strain>
    </source>
</reference>
<evidence type="ECO:0000256" key="5">
    <source>
        <dbReference type="ARBA" id="ARBA00022946"/>
    </source>
</evidence>
<dbReference type="KEGG" id="som:SOMG_04669"/>
<dbReference type="FunFam" id="1.10.357.10:FF:000004">
    <property type="entry name" value="Ubiquinone biosynthesis protein COQ9, mitochondrial"/>
    <property type="match status" value="1"/>
</dbReference>
<evidence type="ECO:0000313" key="10">
    <source>
        <dbReference type="EMBL" id="WBW75375.1"/>
    </source>
</evidence>
<dbReference type="RefSeq" id="XP_056039618.1">
    <property type="nucleotide sequence ID" value="XM_056183448.1"/>
</dbReference>
<dbReference type="NCBIfam" id="TIGR02396">
    <property type="entry name" value="diverge_rpsU"/>
    <property type="match status" value="1"/>
</dbReference>
<keyword evidence="5" id="KW-0809">Transit peptide</keyword>
<keyword evidence="6 8" id="KW-0446">Lipid-binding</keyword>
<comment type="similarity">
    <text evidence="3 8">Belongs to the COQ9 family.</text>
</comment>
<evidence type="ECO:0000256" key="8">
    <source>
        <dbReference type="RuleBase" id="RU366063"/>
    </source>
</evidence>
<dbReference type="GO" id="GO:0008289">
    <property type="term" value="F:lipid binding"/>
    <property type="evidence" value="ECO:0007669"/>
    <property type="project" value="UniProtKB-UniRule"/>
</dbReference>
<name>A0AAE9WFR9_9SCHI</name>
<keyword evidence="7 8" id="KW-0496">Mitochondrion</keyword>
<gene>
    <name evidence="10" type="primary">coq9</name>
    <name evidence="10" type="ORF">SOMG_04669</name>
</gene>
<evidence type="ECO:0000256" key="4">
    <source>
        <dbReference type="ARBA" id="ARBA00022688"/>
    </source>
</evidence>
<comment type="function">
    <text evidence="8">Membrane-associated protein that warps the membrane surface to access and bind aromatic isoprenes with high specificity, including ubiquinone (CoQ) isoprene intermediates and presents them directly to Coq7, therefore facilitating the Coq7-mediated hydroxylase step. Participates in the biosynthesis of coenzyme Q, also named ubiquinone, an essential lipid-soluble electron transporter for aerobic cellular respiration.</text>
</comment>
<evidence type="ECO:0000256" key="3">
    <source>
        <dbReference type="ARBA" id="ARBA00010766"/>
    </source>
</evidence>
<dbReference type="InterPro" id="IPR012762">
    <property type="entry name" value="Ubiq_biosynth_COQ9"/>
</dbReference>
<dbReference type="Pfam" id="PF08511">
    <property type="entry name" value="COQ9"/>
    <property type="match status" value="1"/>
</dbReference>
<dbReference type="PANTHER" id="PTHR21427:SF19">
    <property type="entry name" value="UBIQUINONE BIOSYNTHESIS PROTEIN COQ9, MITOCHONDRIAL"/>
    <property type="match status" value="1"/>
</dbReference>
<proteinExistence type="inferred from homology"/>
<protein>
    <recommendedName>
        <fullName evidence="8">Ubiquinone biosynthesis protein</fullName>
    </recommendedName>
</protein>
<dbReference type="GO" id="GO:0005743">
    <property type="term" value="C:mitochondrial inner membrane"/>
    <property type="evidence" value="ECO:0007669"/>
    <property type="project" value="TreeGrafter"/>
</dbReference>
<evidence type="ECO:0000256" key="1">
    <source>
        <dbReference type="ARBA" id="ARBA00004173"/>
    </source>
</evidence>
<evidence type="ECO:0000256" key="6">
    <source>
        <dbReference type="ARBA" id="ARBA00023121"/>
    </source>
</evidence>
<keyword evidence="10" id="KW-0830">Ubiquinone</keyword>
<evidence type="ECO:0000256" key="7">
    <source>
        <dbReference type="ARBA" id="ARBA00023128"/>
    </source>
</evidence>
<evidence type="ECO:0000259" key="9">
    <source>
        <dbReference type="Pfam" id="PF08511"/>
    </source>
</evidence>
<keyword evidence="11" id="KW-1185">Reference proteome</keyword>
<comment type="pathway">
    <text evidence="2 8">Cofactor biosynthesis; ubiquinone biosynthesis.</text>
</comment>
<evidence type="ECO:0000256" key="2">
    <source>
        <dbReference type="ARBA" id="ARBA00004749"/>
    </source>
</evidence>
<dbReference type="Gene3D" id="1.10.357.10">
    <property type="entry name" value="Tetracycline Repressor, domain 2"/>
    <property type="match status" value="1"/>
</dbReference>
<dbReference type="EMBL" id="CP115613">
    <property type="protein sequence ID" value="WBW75375.1"/>
    <property type="molecule type" value="Genomic_DNA"/>
</dbReference>
<dbReference type="GO" id="GO:0006744">
    <property type="term" value="P:ubiquinone biosynthetic process"/>
    <property type="evidence" value="ECO:0007669"/>
    <property type="project" value="UniProtKB-UniRule"/>
</dbReference>
<accession>A0AAE9WFR9</accession>
<comment type="subcellular location">
    <subcellularLocation>
        <location evidence="1 8">Mitochondrion</location>
    </subcellularLocation>
</comment>
<organism evidence="10 11">
    <name type="scientific">Schizosaccharomyces osmophilus</name>
    <dbReference type="NCBI Taxonomy" id="2545709"/>
    <lineage>
        <taxon>Eukaryota</taxon>
        <taxon>Fungi</taxon>
        <taxon>Dikarya</taxon>
        <taxon>Ascomycota</taxon>
        <taxon>Taphrinomycotina</taxon>
        <taxon>Schizosaccharomycetes</taxon>
        <taxon>Schizosaccharomycetales</taxon>
        <taxon>Schizosaccharomycetaceae</taxon>
        <taxon>Schizosaccharomyces</taxon>
    </lineage>
</organism>
<dbReference type="PANTHER" id="PTHR21427">
    <property type="entry name" value="UBIQUINONE BIOSYNTHESIS PROTEIN COQ9, MITOCHONDRIAL"/>
    <property type="match status" value="1"/>
</dbReference>
<feature type="domain" description="COQ9 C-terminal" evidence="9">
    <location>
        <begin position="151"/>
        <end position="220"/>
    </location>
</feature>
<dbReference type="GeneID" id="80878137"/>
<sequence length="247" mass="28011">MFAFRGVQRISQLPNSLSYALPLRIAKRSYQSATFETRPPISGKKAQILKHALEHVPQLGFSEEAIKMGGRSLGYSNLPTALFPSGSMNLISYFLLQHRYALREQKTHLTLMQTTTEKVTHLIWSRLQANRDVIEHLPQMIATCVAPSNLPSSVMSLANLSDEILYLAQDKSADFHWYTKRAVVSAIYSASELFMTKDNSPNFQATYDFVQHRVQHAKALNNLQEDILEWGSFQLNAIRSIIRSRGI</sequence>
<dbReference type="Proteomes" id="UP001212411">
    <property type="component" value="Chromosome 3"/>
</dbReference>
<dbReference type="AlphaFoldDB" id="A0AAE9WFR9"/>